<gene>
    <name evidence="9" type="ORF">ABL78_4848</name>
</gene>
<dbReference type="EMBL" id="LJSK01000149">
    <property type="protein sequence ID" value="KPI86087.1"/>
    <property type="molecule type" value="Genomic_DNA"/>
</dbReference>
<dbReference type="SMART" id="SM00904">
    <property type="entry name" value="Flavokinase"/>
    <property type="match status" value="1"/>
</dbReference>
<dbReference type="OrthoDB" id="276388at2759"/>
<dbReference type="AlphaFoldDB" id="A0A0N0P5K3"/>
<protein>
    <recommendedName>
        <fullName evidence="2">riboflavin kinase</fullName>
        <ecNumber evidence="2">2.7.1.26</ecNumber>
    </recommendedName>
</protein>
<evidence type="ECO:0000313" key="10">
    <source>
        <dbReference type="Proteomes" id="UP000038009"/>
    </source>
</evidence>
<accession>A0A0N0P5K3</accession>
<sequence>MSTMKPWFLRGEVIHGFGRGGSQLGFPTANLKLDQEAVEFLKPYDNQVLWGWGCIEVESASRHADEALRSAAAAQLGPFPFAMSIGNNPQFKNVDCSAEVHFFHDFHADFYNCVVRIITLEKIRMQSAFTTLEKLIQAIEADVAFAKEHMKMEQWAPYKHHKMVQPKEAAADVGLSENLPSFGFLDA</sequence>
<comment type="pathway">
    <text evidence="1">Cofactor biosynthesis; FMN biosynthesis; FMN from riboflavin (ATP route): step 1/1.</text>
</comment>
<dbReference type="UniPathway" id="UPA00276">
    <property type="reaction ID" value="UER00406"/>
</dbReference>
<dbReference type="Proteomes" id="UP000038009">
    <property type="component" value="Unassembled WGS sequence"/>
</dbReference>
<dbReference type="GO" id="GO:0005524">
    <property type="term" value="F:ATP binding"/>
    <property type="evidence" value="ECO:0007669"/>
    <property type="project" value="UniProtKB-KW"/>
</dbReference>
<evidence type="ECO:0000256" key="6">
    <source>
        <dbReference type="ARBA" id="ARBA00022741"/>
    </source>
</evidence>
<keyword evidence="6" id="KW-0547">Nucleotide-binding</keyword>
<evidence type="ECO:0000256" key="3">
    <source>
        <dbReference type="ARBA" id="ARBA00022630"/>
    </source>
</evidence>
<dbReference type="GO" id="GO:0009231">
    <property type="term" value="P:riboflavin biosynthetic process"/>
    <property type="evidence" value="ECO:0007669"/>
    <property type="project" value="InterPro"/>
</dbReference>
<keyword evidence="9" id="KW-0418">Kinase</keyword>
<dbReference type="OMA" id="NGEVHKM"/>
<keyword evidence="5 9" id="KW-0808">Transferase</keyword>
<proteinExistence type="predicted"/>
<dbReference type="PANTHER" id="PTHR22749:SF6">
    <property type="entry name" value="RIBOFLAVIN KINASE"/>
    <property type="match status" value="1"/>
</dbReference>
<dbReference type="PANTHER" id="PTHR22749">
    <property type="entry name" value="RIBOFLAVIN KINASE/FMN ADENYLYLTRANSFERASE"/>
    <property type="match status" value="1"/>
</dbReference>
<dbReference type="InterPro" id="IPR023465">
    <property type="entry name" value="Riboflavin_kinase_dom_sf"/>
</dbReference>
<evidence type="ECO:0000313" key="9">
    <source>
        <dbReference type="EMBL" id="KPI86087.1"/>
    </source>
</evidence>
<keyword evidence="7" id="KW-0067">ATP-binding</keyword>
<dbReference type="InterPro" id="IPR015865">
    <property type="entry name" value="Riboflavin_kinase_bac/euk"/>
</dbReference>
<dbReference type="Pfam" id="PF01687">
    <property type="entry name" value="Flavokinase"/>
    <property type="match status" value="1"/>
</dbReference>
<dbReference type="InterPro" id="IPR023468">
    <property type="entry name" value="Riboflavin_kinase"/>
</dbReference>
<dbReference type="GO" id="GO:0016779">
    <property type="term" value="F:nucleotidyltransferase activity"/>
    <property type="evidence" value="ECO:0007669"/>
    <property type="project" value="UniProtKB-KW"/>
</dbReference>
<evidence type="ECO:0000256" key="7">
    <source>
        <dbReference type="ARBA" id="ARBA00022840"/>
    </source>
</evidence>
<dbReference type="SUPFAM" id="SSF82114">
    <property type="entry name" value="Riboflavin kinase-like"/>
    <property type="match status" value="1"/>
</dbReference>
<organism evidence="9 10">
    <name type="scientific">Leptomonas seymouri</name>
    <dbReference type="NCBI Taxonomy" id="5684"/>
    <lineage>
        <taxon>Eukaryota</taxon>
        <taxon>Discoba</taxon>
        <taxon>Euglenozoa</taxon>
        <taxon>Kinetoplastea</taxon>
        <taxon>Metakinetoplastina</taxon>
        <taxon>Trypanosomatida</taxon>
        <taxon>Trypanosomatidae</taxon>
        <taxon>Leishmaniinae</taxon>
        <taxon>Leptomonas</taxon>
    </lineage>
</organism>
<dbReference type="GO" id="GO:0009398">
    <property type="term" value="P:FMN biosynthetic process"/>
    <property type="evidence" value="ECO:0007669"/>
    <property type="project" value="UniProtKB-UniPathway"/>
</dbReference>
<evidence type="ECO:0000256" key="2">
    <source>
        <dbReference type="ARBA" id="ARBA00012105"/>
    </source>
</evidence>
<feature type="domain" description="Riboflavin kinase" evidence="8">
    <location>
        <begin position="4"/>
        <end position="151"/>
    </location>
</feature>
<dbReference type="VEuPathDB" id="TriTrypDB:Lsey_0149_0090"/>
<evidence type="ECO:0000256" key="1">
    <source>
        <dbReference type="ARBA" id="ARBA00005201"/>
    </source>
</evidence>
<dbReference type="GO" id="GO:0008531">
    <property type="term" value="F:riboflavin kinase activity"/>
    <property type="evidence" value="ECO:0007669"/>
    <property type="project" value="UniProtKB-EC"/>
</dbReference>
<reference evidence="9 10" key="1">
    <citation type="journal article" date="2015" name="PLoS Pathog.">
        <title>Leptomonas seymouri: Adaptations to the Dixenous Life Cycle Analyzed by Genome Sequencing, Transcriptome Profiling and Co-infection with Leishmania donovani.</title>
        <authorList>
            <person name="Kraeva N."/>
            <person name="Butenko A."/>
            <person name="Hlavacova J."/>
            <person name="Kostygov A."/>
            <person name="Myskova J."/>
            <person name="Grybchuk D."/>
            <person name="Lestinova T."/>
            <person name="Votypka J."/>
            <person name="Volf P."/>
            <person name="Opperdoes F."/>
            <person name="Flegontov P."/>
            <person name="Lukes J."/>
            <person name="Yurchenko V."/>
        </authorList>
    </citation>
    <scope>NUCLEOTIDE SEQUENCE [LARGE SCALE GENOMIC DNA]</scope>
    <source>
        <strain evidence="9 10">ATCC 30220</strain>
    </source>
</reference>
<evidence type="ECO:0000256" key="5">
    <source>
        <dbReference type="ARBA" id="ARBA00022679"/>
    </source>
</evidence>
<keyword evidence="4" id="KW-0288">FMN</keyword>
<keyword evidence="10" id="KW-1185">Reference proteome</keyword>
<evidence type="ECO:0000259" key="8">
    <source>
        <dbReference type="SMART" id="SM00904"/>
    </source>
</evidence>
<dbReference type="EC" id="2.7.1.26" evidence="2"/>
<keyword evidence="9" id="KW-0548">Nucleotidyltransferase</keyword>
<name>A0A0N0P5K3_LEPSE</name>
<keyword evidence="3" id="KW-0285">Flavoprotein</keyword>
<dbReference type="Gene3D" id="2.40.30.30">
    <property type="entry name" value="Riboflavin kinase-like"/>
    <property type="match status" value="1"/>
</dbReference>
<comment type="caution">
    <text evidence="9">The sequence shown here is derived from an EMBL/GenBank/DDBJ whole genome shotgun (WGS) entry which is preliminary data.</text>
</comment>
<evidence type="ECO:0000256" key="4">
    <source>
        <dbReference type="ARBA" id="ARBA00022643"/>
    </source>
</evidence>